<keyword evidence="4" id="KW-1015">Disulfide bond</keyword>
<name>A0A482ZAS2_9ARAC</name>
<evidence type="ECO:0000256" key="5">
    <source>
        <dbReference type="SAM" id="SignalP"/>
    </source>
</evidence>
<organism evidence="6">
    <name type="scientific">Selenotholus foelschei</name>
    <dbReference type="NCBI Taxonomy" id="1905327"/>
    <lineage>
        <taxon>Eukaryota</taxon>
        <taxon>Metazoa</taxon>
        <taxon>Ecdysozoa</taxon>
        <taxon>Arthropoda</taxon>
        <taxon>Chelicerata</taxon>
        <taxon>Arachnida</taxon>
        <taxon>Araneae</taxon>
        <taxon>Mygalomorphae</taxon>
        <taxon>Avicularoidea</taxon>
        <taxon>Theraphosidae</taxon>
        <taxon>Selenotholus</taxon>
    </lineage>
</organism>
<keyword evidence="3" id="KW-0800">Toxin</keyword>
<reference evidence="6" key="2">
    <citation type="submission" date="2019-04" db="EMBL/GenBank/DDBJ databases">
        <title>Unravelling the molecular evolution of spider venoms.</title>
        <authorList>
            <person name="Pineda S."/>
        </authorList>
    </citation>
    <scope>NUCLEOTIDE SEQUENCE</scope>
</reference>
<reference evidence="6" key="1">
    <citation type="submission" date="2017-03" db="EMBL/GenBank/DDBJ databases">
        <authorList>
            <person name="QRISCLOUD D."/>
        </authorList>
    </citation>
    <scope>NUCLEOTIDE SEQUENCE</scope>
</reference>
<protein>
    <submittedName>
        <fullName evidence="6">U17-Theraphotoxin-Sfo1b_1</fullName>
    </submittedName>
</protein>
<keyword evidence="5" id="KW-0732">Signal</keyword>
<evidence type="ECO:0000313" key="6">
    <source>
        <dbReference type="EMBL" id="SMD29815.1"/>
    </source>
</evidence>
<evidence type="ECO:0000256" key="1">
    <source>
        <dbReference type="ARBA" id="ARBA00004613"/>
    </source>
</evidence>
<accession>A0A482ZAS2</accession>
<sequence length="80" mass="8816">MKMSILFFVFCLTLHFGLSAATELQKGERRCNTVGEECSSDKPCCYGFQCSPRVGKGASILLHGVANHQAFYSSYQSNTL</sequence>
<dbReference type="InterPro" id="IPR011696">
    <property type="entry name" value="Huwentoxin-1"/>
</dbReference>
<evidence type="ECO:0000256" key="2">
    <source>
        <dbReference type="ARBA" id="ARBA00022525"/>
    </source>
</evidence>
<dbReference type="GO" id="GO:0005576">
    <property type="term" value="C:extracellular region"/>
    <property type="evidence" value="ECO:0007669"/>
    <property type="project" value="UniProtKB-SubCell"/>
</dbReference>
<evidence type="ECO:0000256" key="3">
    <source>
        <dbReference type="ARBA" id="ARBA00022656"/>
    </source>
</evidence>
<evidence type="ECO:0000256" key="4">
    <source>
        <dbReference type="ARBA" id="ARBA00023157"/>
    </source>
</evidence>
<dbReference type="Pfam" id="PF07740">
    <property type="entry name" value="Toxin_12"/>
    <property type="match status" value="1"/>
</dbReference>
<comment type="subcellular location">
    <subcellularLocation>
        <location evidence="1">Secreted</location>
    </subcellularLocation>
</comment>
<dbReference type="GO" id="GO:0008200">
    <property type="term" value="F:ion channel inhibitor activity"/>
    <property type="evidence" value="ECO:0007669"/>
    <property type="project" value="InterPro"/>
</dbReference>
<dbReference type="AlphaFoldDB" id="A0A482ZAS2"/>
<feature type="signal peptide" evidence="5">
    <location>
        <begin position="1"/>
        <end position="21"/>
    </location>
</feature>
<dbReference type="GO" id="GO:0090729">
    <property type="term" value="F:toxin activity"/>
    <property type="evidence" value="ECO:0007669"/>
    <property type="project" value="UniProtKB-KW"/>
</dbReference>
<keyword evidence="2" id="KW-0964">Secreted</keyword>
<dbReference type="EMBL" id="HAGO01000127">
    <property type="protein sequence ID" value="SMD29815.1"/>
    <property type="molecule type" value="Transcribed_RNA"/>
</dbReference>
<proteinExistence type="predicted"/>
<feature type="chain" id="PRO_5019795808" evidence="5">
    <location>
        <begin position="22"/>
        <end position="80"/>
    </location>
</feature>